<dbReference type="Pfam" id="PF00015">
    <property type="entry name" value="MCPsignal"/>
    <property type="match status" value="1"/>
</dbReference>
<proteinExistence type="inferred from homology"/>
<protein>
    <submittedName>
        <fullName evidence="6">Methyl-accepting chemotaxis sensor/transducer protein</fullName>
    </submittedName>
</protein>
<dbReference type="GO" id="GO:0016020">
    <property type="term" value="C:membrane"/>
    <property type="evidence" value="ECO:0007669"/>
    <property type="project" value="InterPro"/>
</dbReference>
<evidence type="ECO:0000259" key="4">
    <source>
        <dbReference type="PROSITE" id="PS50111"/>
    </source>
</evidence>
<dbReference type="Gene3D" id="1.10.287.950">
    <property type="entry name" value="Methyl-accepting chemotaxis protein"/>
    <property type="match status" value="1"/>
</dbReference>
<keyword evidence="1" id="KW-0807">Transducer</keyword>
<dbReference type="SMART" id="SM00283">
    <property type="entry name" value="MA"/>
    <property type="match status" value="1"/>
</dbReference>
<dbReference type="SUPFAM" id="SSF158472">
    <property type="entry name" value="HAMP domain-like"/>
    <property type="match status" value="1"/>
</dbReference>
<comment type="similarity">
    <text evidence="2">Belongs to the methyl-accepting chemotaxis (MCP) protein family.</text>
</comment>
<feature type="domain" description="HAMP" evidence="5">
    <location>
        <begin position="352"/>
        <end position="398"/>
    </location>
</feature>
<name>A0A3B1A935_9ZZZZ</name>
<evidence type="ECO:0000313" key="6">
    <source>
        <dbReference type="EMBL" id="VAW89336.1"/>
    </source>
</evidence>
<dbReference type="PROSITE" id="PS50111">
    <property type="entry name" value="CHEMOTAXIS_TRANSDUC_2"/>
    <property type="match status" value="1"/>
</dbReference>
<dbReference type="PANTHER" id="PTHR32089">
    <property type="entry name" value="METHYL-ACCEPTING CHEMOTAXIS PROTEIN MCPB"/>
    <property type="match status" value="1"/>
</dbReference>
<feature type="domain" description="HAMP" evidence="5">
    <location>
        <begin position="221"/>
        <end position="273"/>
    </location>
</feature>
<dbReference type="GO" id="GO:0007165">
    <property type="term" value="P:signal transduction"/>
    <property type="evidence" value="ECO:0007669"/>
    <property type="project" value="UniProtKB-KW"/>
</dbReference>
<dbReference type="CDD" id="cd06225">
    <property type="entry name" value="HAMP"/>
    <property type="match status" value="2"/>
</dbReference>
<dbReference type="PROSITE" id="PS50885">
    <property type="entry name" value="HAMP"/>
    <property type="match status" value="3"/>
</dbReference>
<keyword evidence="3" id="KW-0812">Transmembrane</keyword>
<evidence type="ECO:0000256" key="3">
    <source>
        <dbReference type="SAM" id="Phobius"/>
    </source>
</evidence>
<dbReference type="InterPro" id="IPR004089">
    <property type="entry name" value="MCPsignal_dom"/>
</dbReference>
<reference evidence="6" key="1">
    <citation type="submission" date="2018-06" db="EMBL/GenBank/DDBJ databases">
        <authorList>
            <person name="Zhirakovskaya E."/>
        </authorList>
    </citation>
    <scope>NUCLEOTIDE SEQUENCE</scope>
</reference>
<keyword evidence="3" id="KW-1133">Transmembrane helix</keyword>
<dbReference type="Gene3D" id="3.30.450.290">
    <property type="match status" value="1"/>
</dbReference>
<dbReference type="EMBL" id="UOFQ01000130">
    <property type="protein sequence ID" value="VAW89336.1"/>
    <property type="molecule type" value="Genomic_DNA"/>
</dbReference>
<evidence type="ECO:0000259" key="5">
    <source>
        <dbReference type="PROSITE" id="PS50885"/>
    </source>
</evidence>
<feature type="domain" description="HAMP" evidence="5">
    <location>
        <begin position="293"/>
        <end position="339"/>
    </location>
</feature>
<gene>
    <name evidence="6" type="ORF">MNBD_GAMMA17-1136</name>
</gene>
<organism evidence="6">
    <name type="scientific">hydrothermal vent metagenome</name>
    <dbReference type="NCBI Taxonomy" id="652676"/>
    <lineage>
        <taxon>unclassified sequences</taxon>
        <taxon>metagenomes</taxon>
        <taxon>ecological metagenomes</taxon>
    </lineage>
</organism>
<dbReference type="AlphaFoldDB" id="A0A3B1A935"/>
<dbReference type="Gene3D" id="6.10.340.10">
    <property type="match status" value="1"/>
</dbReference>
<dbReference type="SMART" id="SM00304">
    <property type="entry name" value="HAMP"/>
    <property type="match status" value="3"/>
</dbReference>
<feature type="transmembrane region" description="Helical" evidence="3">
    <location>
        <begin position="19"/>
        <end position="40"/>
    </location>
</feature>
<dbReference type="InterPro" id="IPR003660">
    <property type="entry name" value="HAMP_dom"/>
</dbReference>
<keyword evidence="3" id="KW-0472">Membrane</keyword>
<accession>A0A3B1A935</accession>
<feature type="domain" description="Methyl-accepting transducer" evidence="4">
    <location>
        <begin position="403"/>
        <end position="639"/>
    </location>
</feature>
<sequence length="677" mass="72751">MASQESGSLFGHLSVRVKINLTVATIFVFVISMVTGYTVYIEKKRAQDAAEERTKDLATFYFDSLNTMMLTNTMDQRSILRNKILKRNNVVDARVIRGEPVNQQYGPGFPEEAPVDEWDMRALQGEDIMEVQQGADFDKGIDGRVLTVLTPFRATAGKNPGDVNCLACHNVPENSVNGAIRVSYSLQHVDETIAKDVRTQIIANIVLLIVGLLLANFLLGKWLSAPLKRVMDTVNKRAEGDLSVRISISSQDEIGKLGMAFNTMADNVDGASQQQQIQAQREHDAAEVLKEKVNILLDVVNRAAEGDLTGIVTFSGDDAIASLGSGLQSMVHNLSELMEERRIAMEDLEEKVGKMQMVVQRAAAGDLTGEIDISGDDAVGRMAQGIQAMINSLNGLVSQVQQSGIQVTSSSTEIAASAKQQEATVAEQAATVNEIVATATEISATGKELVNTMDEVAGVASGTAEAAASGHTGLVRMEETMHSVVDASNAIASKLEVLSEKAGNINSVVTTITKVADQTNLLSLNAAIEAEKAGEYGVGFAVVATEIRRLADQTAVATLDIEQMVQEMQSAVSGGVMSVEKFSKEVKNSVDDVREVGAQLAQIIDQVQTLTPRFEIVHEGMHMQSEGAEQIKQAMIQLSESAQQTVESLRQSNSAIDRLNDAAHGLQGGVSQFKIDS</sequence>
<evidence type="ECO:0000256" key="2">
    <source>
        <dbReference type="ARBA" id="ARBA00029447"/>
    </source>
</evidence>
<dbReference type="SUPFAM" id="SSF58104">
    <property type="entry name" value="Methyl-accepting chemotaxis protein (MCP) signaling domain"/>
    <property type="match status" value="1"/>
</dbReference>
<evidence type="ECO:0000256" key="1">
    <source>
        <dbReference type="ARBA" id="ARBA00023224"/>
    </source>
</evidence>
<feature type="transmembrane region" description="Helical" evidence="3">
    <location>
        <begin position="201"/>
        <end position="223"/>
    </location>
</feature>
<dbReference type="Pfam" id="PF00672">
    <property type="entry name" value="HAMP"/>
    <property type="match status" value="2"/>
</dbReference>
<dbReference type="PANTHER" id="PTHR32089:SF120">
    <property type="entry name" value="METHYL-ACCEPTING CHEMOTAXIS PROTEIN TLPQ"/>
    <property type="match status" value="1"/>
</dbReference>